<organism evidence="3 4">
    <name type="scientific">Glycomyces terrestris</name>
    <dbReference type="NCBI Taxonomy" id="2493553"/>
    <lineage>
        <taxon>Bacteria</taxon>
        <taxon>Bacillati</taxon>
        <taxon>Actinomycetota</taxon>
        <taxon>Actinomycetes</taxon>
        <taxon>Glycomycetales</taxon>
        <taxon>Glycomycetaceae</taxon>
        <taxon>Glycomyces</taxon>
    </lineage>
</organism>
<dbReference type="Pfam" id="PF06114">
    <property type="entry name" value="Peptidase_M78"/>
    <property type="match status" value="1"/>
</dbReference>
<name>A0A426V098_9ACTN</name>
<dbReference type="InterPro" id="IPR001387">
    <property type="entry name" value="Cro/C1-type_HTH"/>
</dbReference>
<dbReference type="SMART" id="SM00530">
    <property type="entry name" value="HTH_XRE"/>
    <property type="match status" value="1"/>
</dbReference>
<dbReference type="InterPro" id="IPR052345">
    <property type="entry name" value="Rad_response_metalloprotease"/>
</dbReference>
<dbReference type="SUPFAM" id="SSF47413">
    <property type="entry name" value="lambda repressor-like DNA-binding domains"/>
    <property type="match status" value="1"/>
</dbReference>
<sequence>MCDYRNMKLEKEWKAVGERVRRARVAEGLSQLELAQRIGVDDRTVISKIELGDRRIDGIELVQLAQVLRVPLDQFIFDPPPVISRRSGLVAEETTEAERSMFRVQTALVAWLRDVEQLVDTGLLDIPELIPYKGPKGTPSEARAAARHLRHILRIGENPTGSLMTVSERIGVLLAVVELEGDGASVVNGDYAVAVVNLKQDFGRRRSTAAHELGHVFLGDEYSSEIAVHASRDQREAVIDAFASEFLLPSAVLRPHHGRLTRSTLISIAARYQVSWSLAIRQAELAGCVEESVAREWGAKRPTRAEFLDSLGWAPQPDLERMRITPLLAHAVMAAYEARLITADRAVEIMRGQIDGPEDLPQVEVPREMMW</sequence>
<evidence type="ECO:0000256" key="1">
    <source>
        <dbReference type="ARBA" id="ARBA00007227"/>
    </source>
</evidence>
<evidence type="ECO:0000259" key="2">
    <source>
        <dbReference type="PROSITE" id="PS50943"/>
    </source>
</evidence>
<dbReference type="InterPro" id="IPR010359">
    <property type="entry name" value="IrrE_HExxH"/>
</dbReference>
<accession>A0A426V098</accession>
<proteinExistence type="inferred from homology"/>
<dbReference type="Proteomes" id="UP000277256">
    <property type="component" value="Unassembled WGS sequence"/>
</dbReference>
<dbReference type="EMBL" id="RSEB01000002">
    <property type="protein sequence ID" value="RRS00272.1"/>
    <property type="molecule type" value="Genomic_DNA"/>
</dbReference>
<dbReference type="OrthoDB" id="9794834at2"/>
<comment type="similarity">
    <text evidence="1">Belongs to the short-chain fatty acyl-CoA assimilation regulator (ScfR) family.</text>
</comment>
<keyword evidence="4" id="KW-1185">Reference proteome</keyword>
<dbReference type="InterPro" id="IPR010982">
    <property type="entry name" value="Lambda_DNA-bd_dom_sf"/>
</dbReference>
<comment type="caution">
    <text evidence="3">The sequence shown here is derived from an EMBL/GenBank/DDBJ whole genome shotgun (WGS) entry which is preliminary data.</text>
</comment>
<dbReference type="Gene3D" id="1.10.10.2910">
    <property type="match status" value="1"/>
</dbReference>
<evidence type="ECO:0000313" key="3">
    <source>
        <dbReference type="EMBL" id="RRS00272.1"/>
    </source>
</evidence>
<dbReference type="CDD" id="cd00093">
    <property type="entry name" value="HTH_XRE"/>
    <property type="match status" value="1"/>
</dbReference>
<dbReference type="AlphaFoldDB" id="A0A426V098"/>
<dbReference type="Pfam" id="PF01381">
    <property type="entry name" value="HTH_3"/>
    <property type="match status" value="1"/>
</dbReference>
<feature type="domain" description="HTH cro/C1-type" evidence="2">
    <location>
        <begin position="20"/>
        <end position="75"/>
    </location>
</feature>
<gene>
    <name evidence="3" type="ORF">EIW28_06710</name>
</gene>
<dbReference type="PANTHER" id="PTHR43236:SF1">
    <property type="entry name" value="BLL7220 PROTEIN"/>
    <property type="match status" value="1"/>
</dbReference>
<protein>
    <submittedName>
        <fullName evidence="3">ImmA/IrrE family metallo-endopeptidase</fullName>
    </submittedName>
</protein>
<evidence type="ECO:0000313" key="4">
    <source>
        <dbReference type="Proteomes" id="UP000277256"/>
    </source>
</evidence>
<dbReference type="PANTHER" id="PTHR43236">
    <property type="entry name" value="ANTITOXIN HIGA1"/>
    <property type="match status" value="1"/>
</dbReference>
<dbReference type="PROSITE" id="PS50943">
    <property type="entry name" value="HTH_CROC1"/>
    <property type="match status" value="1"/>
</dbReference>
<reference evidence="3 4" key="1">
    <citation type="submission" date="2018-12" db="EMBL/GenBank/DDBJ databases">
        <title>Glycomyces sp. YIM 121974 draft genome.</title>
        <authorList>
            <person name="Li Q."/>
        </authorList>
    </citation>
    <scope>NUCLEOTIDE SEQUENCE [LARGE SCALE GENOMIC DNA]</scope>
    <source>
        <strain evidence="3 4">YIM 121974</strain>
    </source>
</reference>
<dbReference type="GO" id="GO:0003677">
    <property type="term" value="F:DNA binding"/>
    <property type="evidence" value="ECO:0007669"/>
    <property type="project" value="InterPro"/>
</dbReference>
<dbReference type="Gene3D" id="1.10.260.40">
    <property type="entry name" value="lambda repressor-like DNA-binding domains"/>
    <property type="match status" value="1"/>
</dbReference>